<keyword evidence="1" id="KW-0474">Menaquinone biosynthesis</keyword>
<organism evidence="6">
    <name type="scientific">Acidicaldus sp</name>
    <dbReference type="NCBI Taxonomy" id="1872105"/>
    <lineage>
        <taxon>Bacteria</taxon>
        <taxon>Pseudomonadati</taxon>
        <taxon>Pseudomonadota</taxon>
        <taxon>Alphaproteobacteria</taxon>
        <taxon>Acetobacterales</taxon>
        <taxon>Acetobacteraceae</taxon>
        <taxon>Acidicaldus</taxon>
    </lineage>
</organism>
<dbReference type="InterPro" id="IPR023576">
    <property type="entry name" value="UbiE/COQ5_MeTrFase_CS"/>
</dbReference>
<dbReference type="GO" id="GO:0009234">
    <property type="term" value="P:menaquinone biosynthetic process"/>
    <property type="evidence" value="ECO:0007669"/>
    <property type="project" value="UniProtKB-KW"/>
</dbReference>
<evidence type="ECO:0000256" key="3">
    <source>
        <dbReference type="ARBA" id="ARBA00022679"/>
    </source>
</evidence>
<dbReference type="AlphaFoldDB" id="A0A8J4HAC4"/>
<evidence type="ECO:0000256" key="1">
    <source>
        <dbReference type="ARBA" id="ARBA00022428"/>
    </source>
</evidence>
<dbReference type="PANTHER" id="PTHR43591:SF24">
    <property type="entry name" value="2-METHOXY-6-POLYPRENYL-1,4-BENZOQUINOL METHYLASE, MITOCHONDRIAL"/>
    <property type="match status" value="1"/>
</dbReference>
<keyword evidence="2 6" id="KW-0489">Methyltransferase</keyword>
<dbReference type="InterPro" id="IPR029063">
    <property type="entry name" value="SAM-dependent_MTases_sf"/>
</dbReference>
<evidence type="ECO:0000256" key="4">
    <source>
        <dbReference type="ARBA" id="ARBA00022688"/>
    </source>
</evidence>
<proteinExistence type="predicted"/>
<name>A0A8J4HAC4_9PROT</name>
<dbReference type="PROSITE" id="PS51608">
    <property type="entry name" value="SAM_MT_UBIE"/>
    <property type="match status" value="1"/>
</dbReference>
<comment type="caution">
    <text evidence="6">The sequence shown here is derived from an EMBL/GenBank/DDBJ whole genome shotgun (WGS) entry which is preliminary data.</text>
</comment>
<dbReference type="GO" id="GO:0008425">
    <property type="term" value="F:2-methoxy-6-polyprenyl-1,4-benzoquinol methyltransferase activity"/>
    <property type="evidence" value="ECO:0007669"/>
    <property type="project" value="TreeGrafter"/>
</dbReference>
<protein>
    <submittedName>
        <fullName evidence="6">Methyltransferase domain-containing protein</fullName>
    </submittedName>
</protein>
<reference evidence="6" key="1">
    <citation type="journal article" date="2020" name="mSystems">
        <title>Genome- and Community-Level Interaction Insights into Carbon Utilization and Element Cycling Functions of Hydrothermarchaeota in Hydrothermal Sediment.</title>
        <authorList>
            <person name="Zhou Z."/>
            <person name="Liu Y."/>
            <person name="Xu W."/>
            <person name="Pan J."/>
            <person name="Luo Z.H."/>
            <person name="Li M."/>
        </authorList>
    </citation>
    <scope>NUCLEOTIDE SEQUENCE</scope>
    <source>
        <strain evidence="6">SpSt-997</strain>
    </source>
</reference>
<evidence type="ECO:0000256" key="5">
    <source>
        <dbReference type="ARBA" id="ARBA00022691"/>
    </source>
</evidence>
<dbReference type="GO" id="GO:0032259">
    <property type="term" value="P:methylation"/>
    <property type="evidence" value="ECO:0007669"/>
    <property type="project" value="UniProtKB-KW"/>
</dbReference>
<dbReference type="Pfam" id="PF01209">
    <property type="entry name" value="Ubie_methyltran"/>
    <property type="match status" value="1"/>
</dbReference>
<dbReference type="SUPFAM" id="SSF53335">
    <property type="entry name" value="S-adenosyl-L-methionine-dependent methyltransferases"/>
    <property type="match status" value="1"/>
</dbReference>
<accession>A0A8J4HAC4</accession>
<evidence type="ECO:0000313" key="6">
    <source>
        <dbReference type="EMBL" id="HGC43146.1"/>
    </source>
</evidence>
<keyword evidence="4" id="KW-0831">Ubiquinone biosynthesis</keyword>
<dbReference type="PROSITE" id="PS01184">
    <property type="entry name" value="UBIE_2"/>
    <property type="match status" value="1"/>
</dbReference>
<dbReference type="CDD" id="cd02440">
    <property type="entry name" value="AdoMet_MTases"/>
    <property type="match status" value="1"/>
</dbReference>
<dbReference type="Gene3D" id="3.40.50.150">
    <property type="entry name" value="Vaccinia Virus protein VP39"/>
    <property type="match status" value="1"/>
</dbReference>
<sequence>MRRLFDVTAGDYDGINQIFSFGTARRHRARMLREIGLGPGKMVLDVATGTGMLAAAALPLVGPSGSVTALDLSAGMLRVAGRHPGLRLVQGSMEALPFANAQFDLLTMGYALRHAASLAGAFAEFARVLRPGGQVLLLEIGRPGSRLAHLLAGAYLGRVVPLLSRLAGSGRHAETLMRYYWDTIETCVSPETILTALLAAGFQNARCTTEFGLLKTYRATRP</sequence>
<gene>
    <name evidence="6" type="ORF">ENY07_08000</name>
</gene>
<evidence type="ECO:0000256" key="2">
    <source>
        <dbReference type="ARBA" id="ARBA00022603"/>
    </source>
</evidence>
<dbReference type="InterPro" id="IPR004033">
    <property type="entry name" value="UbiE/COQ5_MeTrFase"/>
</dbReference>
<keyword evidence="5" id="KW-0949">S-adenosyl-L-methionine</keyword>
<keyword evidence="3" id="KW-0808">Transferase</keyword>
<dbReference type="EMBL" id="DTQM01000158">
    <property type="protein sequence ID" value="HGC43146.1"/>
    <property type="molecule type" value="Genomic_DNA"/>
</dbReference>
<dbReference type="PANTHER" id="PTHR43591">
    <property type="entry name" value="METHYLTRANSFERASE"/>
    <property type="match status" value="1"/>
</dbReference>